<dbReference type="InterPro" id="IPR019757">
    <property type="entry name" value="Pept_S26A_signal_pept_1_Lys-AS"/>
</dbReference>
<evidence type="ECO:0000256" key="1">
    <source>
        <dbReference type="ARBA" id="ARBA00000677"/>
    </source>
</evidence>
<dbReference type="InterPro" id="IPR019758">
    <property type="entry name" value="Pept_S26A_signal_pept_1_CS"/>
</dbReference>
<organism evidence="9 10">
    <name type="scientific">Merdimonas faecis</name>
    <dbReference type="NCBI Taxonomy" id="1653435"/>
    <lineage>
        <taxon>Bacteria</taxon>
        <taxon>Bacillati</taxon>
        <taxon>Bacillota</taxon>
        <taxon>Clostridia</taxon>
        <taxon>Lachnospirales</taxon>
        <taxon>Lachnospiraceae</taxon>
        <taxon>Merdimonas</taxon>
    </lineage>
</organism>
<name>A0A9D3AJV3_9FIRM</name>
<dbReference type="PROSITE" id="PS00760">
    <property type="entry name" value="SPASE_I_2"/>
    <property type="match status" value="1"/>
</dbReference>
<dbReference type="Proteomes" id="UP000813420">
    <property type="component" value="Unassembled WGS sequence"/>
</dbReference>
<evidence type="ECO:0000256" key="4">
    <source>
        <dbReference type="ARBA" id="ARBA00013208"/>
    </source>
</evidence>
<dbReference type="NCBIfam" id="TIGR02227">
    <property type="entry name" value="sigpep_I_bact"/>
    <property type="match status" value="1"/>
</dbReference>
<reference evidence="9" key="2">
    <citation type="submission" date="2021-09" db="EMBL/GenBank/DDBJ databases">
        <authorList>
            <person name="Gilroy R."/>
        </authorList>
    </citation>
    <scope>NUCLEOTIDE SEQUENCE</scope>
    <source>
        <strain evidence="9">USAMLcec4-12693</strain>
    </source>
</reference>
<comment type="catalytic activity">
    <reaction evidence="1 7">
        <text>Cleavage of hydrophobic, N-terminal signal or leader sequences from secreted and periplasmic proteins.</text>
        <dbReference type="EC" id="3.4.21.89"/>
    </reaction>
</comment>
<dbReference type="EMBL" id="DYXE01000086">
    <property type="protein sequence ID" value="HJH50702.1"/>
    <property type="molecule type" value="Genomic_DNA"/>
</dbReference>
<keyword evidence="5 7" id="KW-0378">Hydrolase</keyword>
<dbReference type="GO" id="GO:0009003">
    <property type="term" value="F:signal peptidase activity"/>
    <property type="evidence" value="ECO:0007669"/>
    <property type="project" value="UniProtKB-EC"/>
</dbReference>
<dbReference type="EC" id="3.4.21.89" evidence="4 7"/>
<dbReference type="InterPro" id="IPR000223">
    <property type="entry name" value="Pept_S26A_signal_pept_1"/>
</dbReference>
<feature type="domain" description="Peptidase S26" evidence="8">
    <location>
        <begin position="60"/>
        <end position="217"/>
    </location>
</feature>
<reference evidence="9" key="1">
    <citation type="journal article" date="2021" name="PeerJ">
        <title>Extensive microbial diversity within the chicken gut microbiome revealed by metagenomics and culture.</title>
        <authorList>
            <person name="Gilroy R."/>
            <person name="Ravi A."/>
            <person name="Getino M."/>
            <person name="Pursley I."/>
            <person name="Horton D.L."/>
            <person name="Alikhan N.F."/>
            <person name="Baker D."/>
            <person name="Gharbi K."/>
            <person name="Hall N."/>
            <person name="Watson M."/>
            <person name="Adriaenssens E.M."/>
            <person name="Foster-Nyarko E."/>
            <person name="Jarju S."/>
            <person name="Secka A."/>
            <person name="Antonio M."/>
            <person name="Oren A."/>
            <person name="Chaudhuri R.R."/>
            <person name="La Ragione R."/>
            <person name="Hildebrand F."/>
            <person name="Pallen M.J."/>
        </authorList>
    </citation>
    <scope>NUCLEOTIDE SEQUENCE</scope>
    <source>
        <strain evidence="9">USAMLcec4-12693</strain>
    </source>
</reference>
<accession>A0A9D3AJV3</accession>
<proteinExistence type="inferred from homology"/>
<keyword evidence="7" id="KW-1133">Transmembrane helix</keyword>
<dbReference type="SUPFAM" id="SSF51306">
    <property type="entry name" value="LexA/Signal peptidase"/>
    <property type="match status" value="1"/>
</dbReference>
<dbReference type="CDD" id="cd06530">
    <property type="entry name" value="S26_SPase_I"/>
    <property type="match status" value="1"/>
</dbReference>
<feature type="transmembrane region" description="Helical" evidence="7">
    <location>
        <begin position="54"/>
        <end position="80"/>
    </location>
</feature>
<dbReference type="AlphaFoldDB" id="A0A9D3AJV3"/>
<dbReference type="OrthoDB" id="9802919at2"/>
<feature type="active site" evidence="6">
    <location>
        <position position="133"/>
    </location>
</feature>
<dbReference type="InterPro" id="IPR036286">
    <property type="entry name" value="LexA/Signal_pep-like_sf"/>
</dbReference>
<dbReference type="Gene3D" id="2.10.109.10">
    <property type="entry name" value="Umud Fragment, subunit A"/>
    <property type="match status" value="1"/>
</dbReference>
<dbReference type="PANTHER" id="PTHR43390:SF1">
    <property type="entry name" value="CHLOROPLAST PROCESSING PEPTIDASE"/>
    <property type="match status" value="1"/>
</dbReference>
<keyword evidence="7" id="KW-0472">Membrane</keyword>
<keyword evidence="7" id="KW-0812">Transmembrane</keyword>
<dbReference type="GO" id="GO:0004252">
    <property type="term" value="F:serine-type endopeptidase activity"/>
    <property type="evidence" value="ECO:0007669"/>
    <property type="project" value="InterPro"/>
</dbReference>
<evidence type="ECO:0000259" key="8">
    <source>
        <dbReference type="Pfam" id="PF10502"/>
    </source>
</evidence>
<dbReference type="PANTHER" id="PTHR43390">
    <property type="entry name" value="SIGNAL PEPTIDASE I"/>
    <property type="match status" value="1"/>
</dbReference>
<dbReference type="Pfam" id="PF10502">
    <property type="entry name" value="Peptidase_S26"/>
    <property type="match status" value="1"/>
</dbReference>
<dbReference type="GO" id="GO:0005886">
    <property type="term" value="C:plasma membrane"/>
    <property type="evidence" value="ECO:0007669"/>
    <property type="project" value="UniProtKB-SubCell"/>
</dbReference>
<evidence type="ECO:0000256" key="6">
    <source>
        <dbReference type="PIRSR" id="PIRSR600223-1"/>
    </source>
</evidence>
<comment type="similarity">
    <text evidence="3 7">Belongs to the peptidase S26 family.</text>
</comment>
<comment type="subcellular location">
    <subcellularLocation>
        <location evidence="2">Cell membrane</location>
        <topology evidence="2">Single-pass type II membrane protein</topology>
    </subcellularLocation>
    <subcellularLocation>
        <location evidence="7">Membrane</location>
        <topology evidence="7">Single-pass type II membrane protein</topology>
    </subcellularLocation>
</comment>
<feature type="active site" evidence="6">
    <location>
        <position position="89"/>
    </location>
</feature>
<dbReference type="PRINTS" id="PR00727">
    <property type="entry name" value="LEADERPTASE"/>
</dbReference>
<keyword evidence="7" id="KW-0645">Protease</keyword>
<dbReference type="PROSITE" id="PS00761">
    <property type="entry name" value="SPASE_I_3"/>
    <property type="match status" value="1"/>
</dbReference>
<evidence type="ECO:0000256" key="3">
    <source>
        <dbReference type="ARBA" id="ARBA00009370"/>
    </source>
</evidence>
<evidence type="ECO:0000256" key="5">
    <source>
        <dbReference type="ARBA" id="ARBA00022801"/>
    </source>
</evidence>
<protein>
    <recommendedName>
        <fullName evidence="4 7">Signal peptidase I</fullName>
        <ecNumber evidence="4 7">3.4.21.89</ecNumber>
    </recommendedName>
</protein>
<dbReference type="GO" id="GO:0006465">
    <property type="term" value="P:signal peptide processing"/>
    <property type="evidence" value="ECO:0007669"/>
    <property type="project" value="InterPro"/>
</dbReference>
<evidence type="ECO:0000256" key="7">
    <source>
        <dbReference type="RuleBase" id="RU362042"/>
    </source>
</evidence>
<comment type="caution">
    <text evidence="9">The sequence shown here is derived from an EMBL/GenBank/DDBJ whole genome shotgun (WGS) entry which is preliminary data.</text>
</comment>
<evidence type="ECO:0000256" key="2">
    <source>
        <dbReference type="ARBA" id="ARBA00004401"/>
    </source>
</evidence>
<gene>
    <name evidence="9" type="primary">lepB</name>
    <name evidence="9" type="ORF">K8V39_10605</name>
</gene>
<dbReference type="InterPro" id="IPR019533">
    <property type="entry name" value="Peptidase_S26"/>
</dbReference>
<evidence type="ECO:0000313" key="10">
    <source>
        <dbReference type="Proteomes" id="UP000813420"/>
    </source>
</evidence>
<evidence type="ECO:0000313" key="9">
    <source>
        <dbReference type="EMBL" id="HJH50702.1"/>
    </source>
</evidence>
<sequence>MKQTTKRRYRPKRRKPNKAGRRWFGLGKAARRRRGEGQLGYVRPKKKLRPKWEYLPIIGRWVFEIAIVCLFAYVAVWYFGQRVSTVGDSMSPILRNGDVVLVNRIVYNATTPKRGDIIVFKPKGNENDHYYIKRIVGLPGETIEIIENRVYIDGERLEEDYETTNIDDVGVVDGELKLAGDEYFVLGDNRENSEDSRNADVGNVKREYIYGKAWFVVSPSEHFGFVN</sequence>
<dbReference type="RefSeq" id="WP_083262918.1">
    <property type="nucleotide sequence ID" value="NZ_CABMJS010000018.1"/>
</dbReference>